<reference evidence="2 3" key="1">
    <citation type="journal article" date="2016" name="Nat. Commun.">
        <title>Thousands of microbial genomes shed light on interconnected biogeochemical processes in an aquifer system.</title>
        <authorList>
            <person name="Anantharaman K."/>
            <person name="Brown C.T."/>
            <person name="Hug L.A."/>
            <person name="Sharon I."/>
            <person name="Castelle C.J."/>
            <person name="Probst A.J."/>
            <person name="Thomas B.C."/>
            <person name="Singh A."/>
            <person name="Wilkins M.J."/>
            <person name="Karaoz U."/>
            <person name="Brodie E.L."/>
            <person name="Williams K.H."/>
            <person name="Hubbard S.S."/>
            <person name="Banfield J.F."/>
        </authorList>
    </citation>
    <scope>NUCLEOTIDE SEQUENCE [LARGE SCALE GENOMIC DNA]</scope>
</reference>
<accession>A0A1F6ASB0</accession>
<dbReference type="EMBL" id="MFJY01000043">
    <property type="protein sequence ID" value="OGG27551.1"/>
    <property type="molecule type" value="Genomic_DNA"/>
</dbReference>
<evidence type="ECO:0000256" key="1">
    <source>
        <dbReference type="SAM" id="MobiDB-lite"/>
    </source>
</evidence>
<organism evidence="2 3">
    <name type="scientific">Candidatus Gottesmanbacteria bacterium RIFCSPLOWO2_01_FULL_48_11</name>
    <dbReference type="NCBI Taxonomy" id="1798395"/>
    <lineage>
        <taxon>Bacteria</taxon>
        <taxon>Candidatus Gottesmaniibacteriota</taxon>
    </lineage>
</organism>
<name>A0A1F6ASB0_9BACT</name>
<comment type="caution">
    <text evidence="2">The sequence shown here is derived from an EMBL/GenBank/DDBJ whole genome shotgun (WGS) entry which is preliminary data.</text>
</comment>
<sequence length="477" mass="53364">MSNIHEGERQLAHKSEIAPPPPWASIAGTILLESLEGIATYGDAGNLAATLALIGHIAPRDPEGIERYVYAVDALGANYPGLNISVGIPVPYIRALLKPELLPNTIPDTFERMRKEFRTEYHLLVSTVGAIDHPGITPHLKAIIRDVMAEHWGDWYVDQEGKEDMSRLMHLIMNQPKERQQELLIYAFKLEFNMPQALTGEKNATVHMRNKFIQALLSLREDALDELIINNTKHLMHTTNMDYEEHRGSFIHNMLVSLTPTGTRQSEILFRGILTMMSDNTGYKLREQTLALLPITIRNHVGKLVDALKQDESVWPLDKDLCRAAVTLCNGYDADGSAAATLNQIARHDKNPKRRAIAGQILSAKRKGRFNLPDRTETTLPEYEAFRPPVWNYHPKFLAAYALASEAPSAIPMLLDRFSYSGPIKEGILVALMETAYRNGFHRSSTTPQLPVGEPTALPPNTPSEDLIESVRATHPK</sequence>
<protein>
    <submittedName>
        <fullName evidence="2">Uncharacterized protein</fullName>
    </submittedName>
</protein>
<dbReference type="AlphaFoldDB" id="A0A1F6ASB0"/>
<proteinExistence type="predicted"/>
<dbReference type="Proteomes" id="UP000178305">
    <property type="component" value="Unassembled WGS sequence"/>
</dbReference>
<gene>
    <name evidence="2" type="ORF">A3A64_02855</name>
</gene>
<feature type="region of interest" description="Disordered" evidence="1">
    <location>
        <begin position="444"/>
        <end position="477"/>
    </location>
</feature>
<evidence type="ECO:0000313" key="2">
    <source>
        <dbReference type="EMBL" id="OGG27551.1"/>
    </source>
</evidence>
<evidence type="ECO:0000313" key="3">
    <source>
        <dbReference type="Proteomes" id="UP000178305"/>
    </source>
</evidence>